<feature type="region of interest" description="Disordered" evidence="1">
    <location>
        <begin position="51"/>
        <end position="109"/>
    </location>
</feature>
<gene>
    <name evidence="2" type="ORF">SNEC2469_LOCUS13708</name>
</gene>
<dbReference type="AlphaFoldDB" id="A0A812SN84"/>
<evidence type="ECO:0000256" key="1">
    <source>
        <dbReference type="SAM" id="MobiDB-lite"/>
    </source>
</evidence>
<dbReference type="EMBL" id="CAJNJA010021887">
    <property type="protein sequence ID" value="CAE7483509.1"/>
    <property type="molecule type" value="Genomic_DNA"/>
</dbReference>
<evidence type="ECO:0000313" key="3">
    <source>
        <dbReference type="Proteomes" id="UP000601435"/>
    </source>
</evidence>
<sequence>MSPTSPKMWHGKVNSGTGAAPFVACIPTPLRSHRLPPALGASYSMPPAVQAEPISRGRAPAQMPPGQSMNAPPRQPASLPLGQSRSYCPSMPPDSARIPSTPGRAMMIPGHSQMMATPRNKDQSNVSQQHRPGYQPGPPVVVAYPAQQSKAAWTGELPGMPVSARKDPHPGLSLNAPPRRPPAALSYSPSLVVNSGQVQPRGSTSYCPSLLANAARASPVQTRGSASYCPNLVAEAAKTSSGQNNGPMSYCPSFVDVAKANLVRGQKGGSLSYCPSLAVDVAKAAKANSTHGTTASPLAGCETMITTPNPK</sequence>
<evidence type="ECO:0000313" key="2">
    <source>
        <dbReference type="EMBL" id="CAE7483509.1"/>
    </source>
</evidence>
<feature type="region of interest" description="Disordered" evidence="1">
    <location>
        <begin position="114"/>
        <end position="133"/>
    </location>
</feature>
<feature type="non-terminal residue" evidence="2">
    <location>
        <position position="1"/>
    </location>
</feature>
<dbReference type="Proteomes" id="UP000601435">
    <property type="component" value="Unassembled WGS sequence"/>
</dbReference>
<reference evidence="2" key="1">
    <citation type="submission" date="2021-02" db="EMBL/GenBank/DDBJ databases">
        <authorList>
            <person name="Dougan E. K."/>
            <person name="Rhodes N."/>
            <person name="Thang M."/>
            <person name="Chan C."/>
        </authorList>
    </citation>
    <scope>NUCLEOTIDE SEQUENCE</scope>
</reference>
<keyword evidence="3" id="KW-1185">Reference proteome</keyword>
<comment type="caution">
    <text evidence="2">The sequence shown here is derived from an EMBL/GenBank/DDBJ whole genome shotgun (WGS) entry which is preliminary data.</text>
</comment>
<dbReference type="OrthoDB" id="433907at2759"/>
<organism evidence="2 3">
    <name type="scientific">Symbiodinium necroappetens</name>
    <dbReference type="NCBI Taxonomy" id="1628268"/>
    <lineage>
        <taxon>Eukaryota</taxon>
        <taxon>Sar</taxon>
        <taxon>Alveolata</taxon>
        <taxon>Dinophyceae</taxon>
        <taxon>Suessiales</taxon>
        <taxon>Symbiodiniaceae</taxon>
        <taxon>Symbiodinium</taxon>
    </lineage>
</organism>
<accession>A0A812SN84</accession>
<protein>
    <submittedName>
        <fullName evidence="2">Uncharacterized protein</fullName>
    </submittedName>
</protein>
<proteinExistence type="predicted"/>
<name>A0A812SN84_9DINO</name>